<reference evidence="1" key="1">
    <citation type="submission" date="2021-06" db="EMBL/GenBank/DDBJ databases">
        <authorList>
            <person name="Kallberg Y."/>
            <person name="Tangrot J."/>
            <person name="Rosling A."/>
        </authorList>
    </citation>
    <scope>NUCLEOTIDE SEQUENCE</scope>
    <source>
        <strain evidence="1">UK204</strain>
    </source>
</reference>
<evidence type="ECO:0000313" key="1">
    <source>
        <dbReference type="EMBL" id="CAG8753393.1"/>
    </source>
</evidence>
<name>A0A9N9IVI5_9GLOM</name>
<proteinExistence type="predicted"/>
<accession>A0A9N9IVI5</accession>
<protein>
    <submittedName>
        <fullName evidence="1">15746_t:CDS:1</fullName>
    </submittedName>
</protein>
<organism evidence="1 2">
    <name type="scientific">Funneliformis caledonium</name>
    <dbReference type="NCBI Taxonomy" id="1117310"/>
    <lineage>
        <taxon>Eukaryota</taxon>
        <taxon>Fungi</taxon>
        <taxon>Fungi incertae sedis</taxon>
        <taxon>Mucoromycota</taxon>
        <taxon>Glomeromycotina</taxon>
        <taxon>Glomeromycetes</taxon>
        <taxon>Glomerales</taxon>
        <taxon>Glomeraceae</taxon>
        <taxon>Funneliformis</taxon>
    </lineage>
</organism>
<keyword evidence="2" id="KW-1185">Reference proteome</keyword>
<comment type="caution">
    <text evidence="1">The sequence shown here is derived from an EMBL/GenBank/DDBJ whole genome shotgun (WGS) entry which is preliminary data.</text>
</comment>
<gene>
    <name evidence="1" type="ORF">FCALED_LOCUS16445</name>
</gene>
<evidence type="ECO:0000313" key="2">
    <source>
        <dbReference type="Proteomes" id="UP000789570"/>
    </source>
</evidence>
<dbReference type="EMBL" id="CAJVPQ010019191">
    <property type="protein sequence ID" value="CAG8753393.1"/>
    <property type="molecule type" value="Genomic_DNA"/>
</dbReference>
<feature type="non-terminal residue" evidence="1">
    <location>
        <position position="1"/>
    </location>
</feature>
<dbReference type="Proteomes" id="UP000789570">
    <property type="component" value="Unassembled WGS sequence"/>
</dbReference>
<dbReference type="AlphaFoldDB" id="A0A9N9IVI5"/>
<feature type="non-terminal residue" evidence="1">
    <location>
        <position position="59"/>
    </location>
</feature>
<sequence length="59" mass="6850">VKEFLMPYEELLFLAGARELYEIDKSNVKKVKDDQKYVLIEALLNKIRSDSGNDVTFIV</sequence>
<dbReference type="OrthoDB" id="2385073at2759"/>